<dbReference type="EMBL" id="DQ145546">
    <property type="protein sequence ID" value="ABA56003.1"/>
    <property type="molecule type" value="Genomic_DNA"/>
</dbReference>
<protein>
    <submittedName>
        <fullName evidence="1">Uncharacterized protein</fullName>
    </submittedName>
</protein>
<proteinExistence type="predicted"/>
<reference evidence="2" key="2">
    <citation type="journal article" date="2011" name="J. Biotechnol.">
        <title>The complete genome sequence of the dominant Sinorhizobium meliloti field isolate SM11 extends the S. meliloti pan-genome.</title>
        <authorList>
            <person name="Schneiker-Bekel S."/>
            <person name="Wibberg D."/>
            <person name="Bekel T."/>
            <person name="Blom J."/>
            <person name="Linke B."/>
            <person name="Neuweger H."/>
            <person name="Stiens M."/>
            <person name="Vorholter F.J."/>
            <person name="Weidner S."/>
            <person name="Goesmann A."/>
            <person name="Puhler A."/>
            <person name="Schluter A."/>
        </authorList>
    </citation>
    <scope>NUCLEOTIDE SEQUENCE [LARGE SCALE GENOMIC DNA]</scope>
    <source>
        <strain evidence="2">SM11</strain>
        <plasmid evidence="2">pSmeSM11a</plasmid>
    </source>
</reference>
<dbReference type="Proteomes" id="UP000009045">
    <property type="component" value="Plasmid pSmeSM11a"/>
</dbReference>
<dbReference type="AlphaFoldDB" id="Q1WLJ7"/>
<accession>Q1WLJ7</accession>
<reference evidence="1 2" key="1">
    <citation type="journal article" date="2006" name="Appl. Environ. Microbiol.">
        <title>Sequence analysis of the 144-kilobase accessory plasmid pSmeSM11a, isolated from a dominant Sinorhizobium meliloti strain identified during a long-term field release experiment.</title>
        <authorList>
            <person name="Stiens M."/>
            <person name="Schneiker S."/>
            <person name="Keller M."/>
            <person name="Kuhn S."/>
            <person name="Puhler A."/>
            <person name="Schluter A."/>
        </authorList>
    </citation>
    <scope>NUCLEOTIDE SEQUENCE [LARGE SCALE GENOMIC DNA]</scope>
    <source>
        <strain evidence="2">SM11</strain>
        <plasmid evidence="1 2">pSmeSM11a</plasmid>
    </source>
</reference>
<keyword evidence="1" id="KW-0614">Plasmid</keyword>
<name>Q1WLJ7_SINMM</name>
<geneLocation type="plasmid" evidence="1 2">
    <name>pSmeSM11a</name>
</geneLocation>
<organism evidence="1 2">
    <name type="scientific">Sinorhizobium meliloti (strain SM11)</name>
    <dbReference type="NCBI Taxonomy" id="707241"/>
    <lineage>
        <taxon>Bacteria</taxon>
        <taxon>Pseudomonadati</taxon>
        <taxon>Pseudomonadota</taxon>
        <taxon>Alphaproteobacteria</taxon>
        <taxon>Hyphomicrobiales</taxon>
        <taxon>Rhizobiaceae</taxon>
        <taxon>Sinorhizobium/Ensifer group</taxon>
        <taxon>Sinorhizobium</taxon>
    </lineage>
</organism>
<evidence type="ECO:0000313" key="1">
    <source>
        <dbReference type="EMBL" id="ABA56003.1"/>
    </source>
</evidence>
<evidence type="ECO:0000313" key="2">
    <source>
        <dbReference type="Proteomes" id="UP000009045"/>
    </source>
</evidence>
<sequence length="159" mass="18043">MAKYVKRVRSCETRPLGAIFNTSGHPAVKSGWPTWYRGKPRALGGRPSEEETMVARMLYGADPFRNIRRFQDEVSRGAARALEFPAVNVFANQDGRVTWRKPCIRRKSASQAQERPCSSRSRPRQPKAPCRIHCFEIVLPQMLCTVSIRIVGTLRLVTT</sequence>